<keyword evidence="1" id="KW-0472">Membrane</keyword>
<dbReference type="InterPro" id="IPR024425">
    <property type="entry name" value="LiaF-like_C"/>
</dbReference>
<evidence type="ECO:0000256" key="1">
    <source>
        <dbReference type="SAM" id="Phobius"/>
    </source>
</evidence>
<gene>
    <name evidence="3" type="ORF">CWS01_02995</name>
</gene>
<feature type="transmembrane region" description="Helical" evidence="1">
    <location>
        <begin position="57"/>
        <end position="89"/>
    </location>
</feature>
<dbReference type="InterPro" id="IPR047793">
    <property type="entry name" value="LiaF_C"/>
</dbReference>
<feature type="transmembrane region" description="Helical" evidence="1">
    <location>
        <begin position="12"/>
        <end position="45"/>
    </location>
</feature>
<dbReference type="GO" id="GO:0016020">
    <property type="term" value="C:membrane"/>
    <property type="evidence" value="ECO:0007669"/>
    <property type="project" value="InterPro"/>
</dbReference>
<name>A0A2N0Z6F3_9BACI</name>
<keyword evidence="1" id="KW-0812">Transmembrane</keyword>
<dbReference type="OrthoDB" id="2351415at2"/>
<evidence type="ECO:0000313" key="3">
    <source>
        <dbReference type="EMBL" id="PKG25080.1"/>
    </source>
</evidence>
<keyword evidence="1" id="KW-1133">Transmembrane helix</keyword>
<reference evidence="3 4" key="1">
    <citation type="journal article" date="2003" name="Int. J. Syst. Evol. Microbiol.">
        <title>Bacillus nealsonii sp. nov., isolated from a spacecraft-assembly facility, whose spores are gamma-radiation resistant.</title>
        <authorList>
            <person name="Venkateswaran K."/>
            <person name="Kempf M."/>
            <person name="Chen F."/>
            <person name="Satomi M."/>
            <person name="Nicholson W."/>
            <person name="Kern R."/>
        </authorList>
    </citation>
    <scope>NUCLEOTIDE SEQUENCE [LARGE SCALE GENOMIC DNA]</scope>
    <source>
        <strain evidence="3 4">FO-92</strain>
    </source>
</reference>
<dbReference type="InterPro" id="IPR016975">
    <property type="entry name" value="Cell_wall_LiaF"/>
</dbReference>
<dbReference type="AlphaFoldDB" id="A0A2N0Z6F3"/>
<evidence type="ECO:0000313" key="4">
    <source>
        <dbReference type="Proteomes" id="UP000233375"/>
    </source>
</evidence>
<feature type="domain" description="Cell wall-active antibiotics response LiaF-like C-terminal" evidence="2">
    <location>
        <begin position="129"/>
        <end position="241"/>
    </location>
</feature>
<accession>A0A2N0Z6F3</accession>
<dbReference type="Proteomes" id="UP000233375">
    <property type="component" value="Unassembled WGS sequence"/>
</dbReference>
<evidence type="ECO:0000259" key="2">
    <source>
        <dbReference type="Pfam" id="PF09922"/>
    </source>
</evidence>
<dbReference type="PIRSF" id="PIRSF031509">
    <property type="entry name" value="Cell_wall_LiaF/YvqF"/>
    <property type="match status" value="1"/>
</dbReference>
<protein>
    <submittedName>
        <fullName evidence="3">Cell wall-active antibiotics response protein</fullName>
    </submittedName>
</protein>
<organism evidence="3 4">
    <name type="scientific">Niallia nealsonii</name>
    <dbReference type="NCBI Taxonomy" id="115979"/>
    <lineage>
        <taxon>Bacteria</taxon>
        <taxon>Bacillati</taxon>
        <taxon>Bacillota</taxon>
        <taxon>Bacilli</taxon>
        <taxon>Bacillales</taxon>
        <taxon>Bacillaceae</taxon>
        <taxon>Niallia</taxon>
    </lineage>
</organism>
<sequence>MFQRLKDNYANWVILIGGILLLLEVFVFNPGIIFSLLASIGMIYFSRQGQKRKMGKLLFWMGLFILLISVFNMFTFKFLVISIVLYYIIIYLKKNKASESIMPIIKEKKESTDTSEIVIKKPFFQNQLFQHNETPDHVYEWNDINIQAGISDTAIDLSYTVLPAGETVIFIKNMVGNVKIYVPYDIEASVHHSVLFGSYNIFGEQESHVINRNIQIRQSTFDSAETRVKIFTSFATGNLEVKRI</sequence>
<proteinExistence type="predicted"/>
<dbReference type="NCBIfam" id="NF040535">
    <property type="entry name" value="LiaF_C_term"/>
    <property type="match status" value="1"/>
</dbReference>
<dbReference type="RefSeq" id="WP_101175567.1">
    <property type="nucleotide sequence ID" value="NZ_PISE01000007.1"/>
</dbReference>
<dbReference type="Pfam" id="PF09922">
    <property type="entry name" value="LiaF-like_C"/>
    <property type="match status" value="1"/>
</dbReference>
<keyword evidence="4" id="KW-1185">Reference proteome</keyword>
<comment type="caution">
    <text evidence="3">The sequence shown here is derived from an EMBL/GenBank/DDBJ whole genome shotgun (WGS) entry which is preliminary data.</text>
</comment>
<dbReference type="EMBL" id="PISE01000007">
    <property type="protein sequence ID" value="PKG25080.1"/>
    <property type="molecule type" value="Genomic_DNA"/>
</dbReference>